<dbReference type="Pfam" id="PF02518">
    <property type="entry name" value="HATPase_c"/>
    <property type="match status" value="1"/>
</dbReference>
<dbReference type="CDD" id="cd00130">
    <property type="entry name" value="PAS"/>
    <property type="match status" value="1"/>
</dbReference>
<dbReference type="Pfam" id="PF00512">
    <property type="entry name" value="HisKA"/>
    <property type="match status" value="1"/>
</dbReference>
<feature type="domain" description="PAS" evidence="10">
    <location>
        <begin position="172"/>
        <end position="226"/>
    </location>
</feature>
<dbReference type="InterPro" id="IPR000014">
    <property type="entry name" value="PAS"/>
</dbReference>
<evidence type="ECO:0000256" key="1">
    <source>
        <dbReference type="ARBA" id="ARBA00000085"/>
    </source>
</evidence>
<protein>
    <recommendedName>
        <fullName evidence="2">histidine kinase</fullName>
        <ecNumber evidence="2">2.7.13.3</ecNumber>
    </recommendedName>
</protein>
<dbReference type="PANTHER" id="PTHR43065">
    <property type="entry name" value="SENSOR HISTIDINE KINASE"/>
    <property type="match status" value="1"/>
</dbReference>
<dbReference type="Gene3D" id="1.10.287.130">
    <property type="match status" value="1"/>
</dbReference>
<dbReference type="SUPFAM" id="SSF55785">
    <property type="entry name" value="PYP-like sensor domain (PAS domain)"/>
    <property type="match status" value="1"/>
</dbReference>
<dbReference type="InterPro" id="IPR013767">
    <property type="entry name" value="PAS_fold"/>
</dbReference>
<dbReference type="SMART" id="SM00388">
    <property type="entry name" value="HisKA"/>
    <property type="match status" value="1"/>
</dbReference>
<dbReference type="Gene3D" id="3.30.565.10">
    <property type="entry name" value="Histidine kinase-like ATPase, C-terminal domain"/>
    <property type="match status" value="1"/>
</dbReference>
<keyword evidence="8" id="KW-0902">Two-component regulatory system</keyword>
<gene>
    <name evidence="11" type="ORF">TRIP_B40051</name>
</gene>
<name>A0A653ADI1_UNCDX</name>
<evidence type="ECO:0000256" key="7">
    <source>
        <dbReference type="ARBA" id="ARBA00022840"/>
    </source>
</evidence>
<keyword evidence="5" id="KW-0547">Nucleotide-binding</keyword>
<dbReference type="PROSITE" id="PS50109">
    <property type="entry name" value="HIS_KIN"/>
    <property type="match status" value="1"/>
</dbReference>
<dbReference type="EC" id="2.7.13.3" evidence="2"/>
<dbReference type="SUPFAM" id="SSF47384">
    <property type="entry name" value="Homodimeric domain of signal transducing histidine kinase"/>
    <property type="match status" value="1"/>
</dbReference>
<dbReference type="PROSITE" id="PS50112">
    <property type="entry name" value="PAS"/>
    <property type="match status" value="1"/>
</dbReference>
<dbReference type="GO" id="GO:0000155">
    <property type="term" value="F:phosphorelay sensor kinase activity"/>
    <property type="evidence" value="ECO:0007669"/>
    <property type="project" value="InterPro"/>
</dbReference>
<evidence type="ECO:0000256" key="6">
    <source>
        <dbReference type="ARBA" id="ARBA00022777"/>
    </source>
</evidence>
<evidence type="ECO:0000313" key="11">
    <source>
        <dbReference type="EMBL" id="VBB46133.1"/>
    </source>
</evidence>
<dbReference type="SMART" id="SM00387">
    <property type="entry name" value="HATPase_c"/>
    <property type="match status" value="1"/>
</dbReference>
<evidence type="ECO:0000256" key="4">
    <source>
        <dbReference type="ARBA" id="ARBA00022679"/>
    </source>
</evidence>
<organism evidence="11">
    <name type="scientific">Uncultured Desulfatiglans sp</name>
    <dbReference type="NCBI Taxonomy" id="1748965"/>
    <lineage>
        <taxon>Bacteria</taxon>
        <taxon>Pseudomonadati</taxon>
        <taxon>Thermodesulfobacteriota</taxon>
        <taxon>Desulfobacteria</taxon>
        <taxon>Desulfatiglandales</taxon>
        <taxon>Desulfatiglandaceae</taxon>
        <taxon>Desulfatiglans</taxon>
        <taxon>environmental samples</taxon>
    </lineage>
</organism>
<dbReference type="CDD" id="cd00082">
    <property type="entry name" value="HisKA"/>
    <property type="match status" value="1"/>
</dbReference>
<keyword evidence="4" id="KW-0808">Transferase</keyword>
<dbReference type="InterPro" id="IPR003661">
    <property type="entry name" value="HisK_dim/P_dom"/>
</dbReference>
<dbReference type="InterPro" id="IPR035965">
    <property type="entry name" value="PAS-like_dom_sf"/>
</dbReference>
<keyword evidence="6" id="KW-0418">Kinase</keyword>
<keyword evidence="3" id="KW-0597">Phosphoprotein</keyword>
<proteinExistence type="predicted"/>
<dbReference type="NCBIfam" id="TIGR00229">
    <property type="entry name" value="sensory_box"/>
    <property type="match status" value="1"/>
</dbReference>
<feature type="domain" description="Histidine kinase" evidence="9">
    <location>
        <begin position="293"/>
        <end position="502"/>
    </location>
</feature>
<dbReference type="AlphaFoldDB" id="A0A653ADI1"/>
<evidence type="ECO:0000256" key="5">
    <source>
        <dbReference type="ARBA" id="ARBA00022741"/>
    </source>
</evidence>
<evidence type="ECO:0000259" key="10">
    <source>
        <dbReference type="PROSITE" id="PS50112"/>
    </source>
</evidence>
<dbReference type="InterPro" id="IPR003594">
    <property type="entry name" value="HATPase_dom"/>
</dbReference>
<dbReference type="InterPro" id="IPR005467">
    <property type="entry name" value="His_kinase_dom"/>
</dbReference>
<dbReference type="SUPFAM" id="SSF55874">
    <property type="entry name" value="ATPase domain of HSP90 chaperone/DNA topoisomerase II/histidine kinase"/>
    <property type="match status" value="1"/>
</dbReference>
<dbReference type="InterPro" id="IPR004358">
    <property type="entry name" value="Sig_transdc_His_kin-like_C"/>
</dbReference>
<reference evidence="11" key="1">
    <citation type="submission" date="2018-07" db="EMBL/GenBank/DDBJ databases">
        <authorList>
            <consortium name="Genoscope - CEA"/>
            <person name="William W."/>
        </authorList>
    </citation>
    <scope>NUCLEOTIDE SEQUENCE</scope>
    <source>
        <strain evidence="11">IK1</strain>
    </source>
</reference>
<dbReference type="InterPro" id="IPR036890">
    <property type="entry name" value="HATPase_C_sf"/>
</dbReference>
<comment type="catalytic activity">
    <reaction evidence="1">
        <text>ATP + protein L-histidine = ADP + protein N-phospho-L-histidine.</text>
        <dbReference type="EC" id="2.7.13.3"/>
    </reaction>
</comment>
<dbReference type="GO" id="GO:0005524">
    <property type="term" value="F:ATP binding"/>
    <property type="evidence" value="ECO:0007669"/>
    <property type="project" value="UniProtKB-KW"/>
</dbReference>
<dbReference type="CDD" id="cd00075">
    <property type="entry name" value="HATPase"/>
    <property type="match status" value="1"/>
</dbReference>
<evidence type="ECO:0000256" key="2">
    <source>
        <dbReference type="ARBA" id="ARBA00012438"/>
    </source>
</evidence>
<dbReference type="GO" id="GO:0006355">
    <property type="term" value="P:regulation of DNA-templated transcription"/>
    <property type="evidence" value="ECO:0007669"/>
    <property type="project" value="InterPro"/>
</dbReference>
<dbReference type="Gene3D" id="3.30.450.20">
    <property type="entry name" value="PAS domain"/>
    <property type="match status" value="1"/>
</dbReference>
<evidence type="ECO:0000256" key="3">
    <source>
        <dbReference type="ARBA" id="ARBA00022553"/>
    </source>
</evidence>
<dbReference type="SUPFAM" id="SSF46458">
    <property type="entry name" value="Globin-like"/>
    <property type="match status" value="1"/>
</dbReference>
<dbReference type="PRINTS" id="PR00344">
    <property type="entry name" value="BCTRLSENSOR"/>
</dbReference>
<evidence type="ECO:0000259" key="9">
    <source>
        <dbReference type="PROSITE" id="PS50109"/>
    </source>
</evidence>
<accession>A0A653ADI1</accession>
<dbReference type="Pfam" id="PF00989">
    <property type="entry name" value="PAS"/>
    <property type="match status" value="1"/>
</dbReference>
<evidence type="ECO:0000256" key="8">
    <source>
        <dbReference type="ARBA" id="ARBA00023012"/>
    </source>
</evidence>
<dbReference type="PANTHER" id="PTHR43065:SF10">
    <property type="entry name" value="PEROXIDE STRESS-ACTIVATED HISTIDINE KINASE MAK3"/>
    <property type="match status" value="1"/>
</dbReference>
<dbReference type="InterPro" id="IPR036097">
    <property type="entry name" value="HisK_dim/P_sf"/>
</dbReference>
<dbReference type="InterPro" id="IPR009050">
    <property type="entry name" value="Globin-like_sf"/>
</dbReference>
<dbReference type="SMART" id="SM00091">
    <property type="entry name" value="PAS"/>
    <property type="match status" value="1"/>
</dbReference>
<dbReference type="EMBL" id="UPXX01000031">
    <property type="protein sequence ID" value="VBB46133.1"/>
    <property type="molecule type" value="Genomic_DNA"/>
</dbReference>
<keyword evidence="7" id="KW-0067">ATP-binding</keyword>
<sequence length="502" mass="58089">MDARQFFHERHEEIVSSWFDMLHDDPSTRYHTEPPQDLRRLMDYAALAFRRVMLEDDWTDLKEFITHIAKKRFSEGFKVSEVQMAFEYYRQTLIPLLFRSIDPPKLEPMMMKLQECMIFTITHFSEFFQGIHENFLRNHTEILESQIKTRTHELAESRQKYKTLVEDINEGFFVLTDGRIVFANRMFAEMHGCGLTDVLDKSYLDFIAEEHREKIRSVYELSQKQTHVPARIEYLRLCRDGQRLPTEIMAKRTIFGHQTANIGICRDIGERVELEKKTREAEKLKALAQQAASLAHEVRNPLSTVRINLQLLSRNAVKPEQIGLLQASLDEVVQIERTLQEMMDISFPVRLSLQPVNLRSLLQHCLNSMRQRLLNNQVKAFLRLKRGAEGIHADPHRMEQALVNLLFNAVEAQPSGGRVAISARPVTRGADPWVEILISDQVPGVPKEVLPYIFDPMFSQKAMGTGLGLHNVKRIVEAHGGSVRVKLNRKCGMSFYLSLPAR</sequence>